<accession>A0A2G1VLR3</accession>
<organism evidence="1 2">
    <name type="scientific">Leeuwenhoekiella nanhaiensis</name>
    <dbReference type="NCBI Taxonomy" id="1655491"/>
    <lineage>
        <taxon>Bacteria</taxon>
        <taxon>Pseudomonadati</taxon>
        <taxon>Bacteroidota</taxon>
        <taxon>Flavobacteriia</taxon>
        <taxon>Flavobacteriales</taxon>
        <taxon>Flavobacteriaceae</taxon>
        <taxon>Leeuwenhoekiella</taxon>
    </lineage>
</organism>
<sequence>MSLKSAFIEIIKRVAKFDKAYGIHNNGVDNNYPELVESRIANSVTALACKDTKASFLSGKGFGDDLNKLIVNKKKGTTLLQFTQDIADSIAEHNGVYIHANYNSLYEISTLQVLPFPDCRLSKEDDDKNVGKVLVCSDWKDSKLAKKARKVDFFNPKKKVVTSQVNTAGGIKKYNGQIFYWKAGKYIYPLSPIHPCLDDADSEKQAGVFKNTSLRKGFFGKTLFVTKPMVDPHLDKETQAKEIQEQKSEREAFRKTVKQFVGAENVDGVMHIELELESDKLEDEIFIKNIDANINDKLFAHTENSVSNNICISYRIPPMLIRPTDKSLFSSSGEAIREMKTFYQEQTSDERMMVEEIVRKLMALHADKPEAELKLIPLIAQTNANVDQ</sequence>
<evidence type="ECO:0000313" key="2">
    <source>
        <dbReference type="Proteomes" id="UP000229433"/>
    </source>
</evidence>
<dbReference type="OrthoDB" id="863187at2"/>
<keyword evidence="2" id="KW-1185">Reference proteome</keyword>
<evidence type="ECO:0008006" key="3">
    <source>
        <dbReference type="Google" id="ProtNLM"/>
    </source>
</evidence>
<protein>
    <recommendedName>
        <fullName evidence="3">Phage portal protein</fullName>
    </recommendedName>
</protein>
<comment type="caution">
    <text evidence="1">The sequence shown here is derived from an EMBL/GenBank/DDBJ whole genome shotgun (WGS) entry which is preliminary data.</text>
</comment>
<dbReference type="RefSeq" id="WP_099647793.1">
    <property type="nucleotide sequence ID" value="NZ_KZ319314.1"/>
</dbReference>
<dbReference type="EMBL" id="NQXA01000035">
    <property type="protein sequence ID" value="PHQ27701.1"/>
    <property type="molecule type" value="Genomic_DNA"/>
</dbReference>
<gene>
    <name evidence="1" type="ORF">CJ305_18720</name>
</gene>
<evidence type="ECO:0000313" key="1">
    <source>
        <dbReference type="EMBL" id="PHQ27701.1"/>
    </source>
</evidence>
<dbReference type="Proteomes" id="UP000229433">
    <property type="component" value="Unassembled WGS sequence"/>
</dbReference>
<dbReference type="AlphaFoldDB" id="A0A2G1VLR3"/>
<proteinExistence type="predicted"/>
<name>A0A2G1VLR3_9FLAO</name>
<reference evidence="1 2" key="1">
    <citation type="submission" date="2017-08" db="EMBL/GenBank/DDBJ databases">
        <title>The whole genome shortgun sequences of strain Leeuwenhoekiella nanhaiensis G18 from the South China Sea.</title>
        <authorList>
            <person name="Liu Q."/>
        </authorList>
    </citation>
    <scope>NUCLEOTIDE SEQUENCE [LARGE SCALE GENOMIC DNA]</scope>
    <source>
        <strain evidence="1 2">G18</strain>
    </source>
</reference>